<name>A0A0M2F2N9_9GAMM</name>
<comment type="caution">
    <text evidence="2">The sequence shown here is derived from an EMBL/GenBank/DDBJ whole genome shotgun (WGS) entry which is preliminary data.</text>
</comment>
<protein>
    <submittedName>
        <fullName evidence="2">Uncharacterized protein</fullName>
    </submittedName>
</protein>
<dbReference type="AlphaFoldDB" id="A0A0M2F2N9"/>
<feature type="transmembrane region" description="Helical" evidence="1">
    <location>
        <begin position="28"/>
        <end position="46"/>
    </location>
</feature>
<keyword evidence="1" id="KW-0472">Membrane</keyword>
<evidence type="ECO:0000256" key="1">
    <source>
        <dbReference type="SAM" id="Phobius"/>
    </source>
</evidence>
<reference evidence="2 3" key="1">
    <citation type="submission" date="2014-08" db="EMBL/GenBank/DDBJ databases">
        <title>Genome sequences of NCPPB Pectobacterium isolates.</title>
        <authorList>
            <person name="Glover R.H."/>
            <person name="Sapp M."/>
            <person name="Elphinstone J."/>
        </authorList>
    </citation>
    <scope>NUCLEOTIDE SEQUENCE [LARGE SCALE GENOMIC DNA]</scope>
    <source>
        <strain evidence="2 3">LMG 21372</strain>
    </source>
</reference>
<organism evidence="2 3">
    <name type="scientific">Pectobacterium brasiliense</name>
    <dbReference type="NCBI Taxonomy" id="180957"/>
    <lineage>
        <taxon>Bacteria</taxon>
        <taxon>Pseudomonadati</taxon>
        <taxon>Pseudomonadota</taxon>
        <taxon>Gammaproteobacteria</taxon>
        <taxon>Enterobacterales</taxon>
        <taxon>Pectobacteriaceae</taxon>
        <taxon>Pectobacterium</taxon>
    </lineage>
</organism>
<proteinExistence type="predicted"/>
<evidence type="ECO:0000313" key="2">
    <source>
        <dbReference type="EMBL" id="KGA35279.1"/>
    </source>
</evidence>
<keyword evidence="1" id="KW-0812">Transmembrane</keyword>
<evidence type="ECO:0000313" key="3">
    <source>
        <dbReference type="Proteomes" id="UP000029435"/>
    </source>
</evidence>
<dbReference type="EMBL" id="JQOD01000001">
    <property type="protein sequence ID" value="KGA35279.1"/>
    <property type="molecule type" value="Genomic_DNA"/>
</dbReference>
<dbReference type="Proteomes" id="UP000029435">
    <property type="component" value="Unassembled WGS sequence"/>
</dbReference>
<gene>
    <name evidence="2" type="ORF">KU74_02075</name>
</gene>
<accession>A0A0M2F2N9</accession>
<keyword evidence="1" id="KW-1133">Transmembrane helix</keyword>
<sequence>MNLKLTGKAALVTRVQTRISFSIYEKPVANFECWISLIWYLFFFFFPTARHGPEKPSEVLIIQ</sequence>